<dbReference type="InterPro" id="IPR036390">
    <property type="entry name" value="WH_DNA-bd_sf"/>
</dbReference>
<dbReference type="SMART" id="SM00345">
    <property type="entry name" value="HTH_GNTR"/>
    <property type="match status" value="1"/>
</dbReference>
<evidence type="ECO:0000313" key="5">
    <source>
        <dbReference type="EMBL" id="CAB4671994.1"/>
    </source>
</evidence>
<name>A0A6J6MGG5_9ZZZZ</name>
<evidence type="ECO:0000256" key="2">
    <source>
        <dbReference type="ARBA" id="ARBA00023125"/>
    </source>
</evidence>
<dbReference type="Pfam" id="PF00392">
    <property type="entry name" value="GntR"/>
    <property type="match status" value="1"/>
</dbReference>
<keyword evidence="2" id="KW-0238">DNA-binding</keyword>
<dbReference type="GO" id="GO:0003700">
    <property type="term" value="F:DNA-binding transcription factor activity"/>
    <property type="evidence" value="ECO:0007669"/>
    <property type="project" value="InterPro"/>
</dbReference>
<dbReference type="GO" id="GO:0003677">
    <property type="term" value="F:DNA binding"/>
    <property type="evidence" value="ECO:0007669"/>
    <property type="project" value="UniProtKB-KW"/>
</dbReference>
<proteinExistence type="predicted"/>
<dbReference type="InterPro" id="IPR011711">
    <property type="entry name" value="GntR_C"/>
</dbReference>
<dbReference type="InterPro" id="IPR000524">
    <property type="entry name" value="Tscrpt_reg_HTH_GntR"/>
</dbReference>
<keyword evidence="1" id="KW-0805">Transcription regulation</keyword>
<dbReference type="AlphaFoldDB" id="A0A6J6MGG5"/>
<evidence type="ECO:0000256" key="3">
    <source>
        <dbReference type="ARBA" id="ARBA00023163"/>
    </source>
</evidence>
<dbReference type="Gene3D" id="1.20.120.530">
    <property type="entry name" value="GntR ligand-binding domain-like"/>
    <property type="match status" value="1"/>
</dbReference>
<keyword evidence="3" id="KW-0804">Transcription</keyword>
<organism evidence="5">
    <name type="scientific">freshwater metagenome</name>
    <dbReference type="NCBI Taxonomy" id="449393"/>
    <lineage>
        <taxon>unclassified sequences</taxon>
        <taxon>metagenomes</taxon>
        <taxon>ecological metagenomes</taxon>
    </lineage>
</organism>
<dbReference type="SMART" id="SM00895">
    <property type="entry name" value="FCD"/>
    <property type="match status" value="1"/>
</dbReference>
<dbReference type="InterPro" id="IPR036388">
    <property type="entry name" value="WH-like_DNA-bd_sf"/>
</dbReference>
<dbReference type="PROSITE" id="PS50949">
    <property type="entry name" value="HTH_GNTR"/>
    <property type="match status" value="1"/>
</dbReference>
<evidence type="ECO:0000259" key="4">
    <source>
        <dbReference type="PROSITE" id="PS50949"/>
    </source>
</evidence>
<accession>A0A6J6MGG5</accession>
<dbReference type="EMBL" id="CAEZWO010000162">
    <property type="protein sequence ID" value="CAB4671994.1"/>
    <property type="molecule type" value="Genomic_DNA"/>
</dbReference>
<evidence type="ECO:0000256" key="1">
    <source>
        <dbReference type="ARBA" id="ARBA00023015"/>
    </source>
</evidence>
<dbReference type="PRINTS" id="PR00035">
    <property type="entry name" value="HTHGNTR"/>
</dbReference>
<dbReference type="Pfam" id="PF07729">
    <property type="entry name" value="FCD"/>
    <property type="match status" value="1"/>
</dbReference>
<reference evidence="5" key="1">
    <citation type="submission" date="2020-05" db="EMBL/GenBank/DDBJ databases">
        <authorList>
            <person name="Chiriac C."/>
            <person name="Salcher M."/>
            <person name="Ghai R."/>
            <person name="Kavagutti S V."/>
        </authorList>
    </citation>
    <scope>NUCLEOTIDE SEQUENCE</scope>
</reference>
<dbReference type="InterPro" id="IPR008920">
    <property type="entry name" value="TF_FadR/GntR_C"/>
</dbReference>
<dbReference type="SUPFAM" id="SSF46785">
    <property type="entry name" value="Winged helix' DNA-binding domain"/>
    <property type="match status" value="1"/>
</dbReference>
<dbReference type="CDD" id="cd07377">
    <property type="entry name" value="WHTH_GntR"/>
    <property type="match status" value="1"/>
</dbReference>
<dbReference type="SUPFAM" id="SSF48008">
    <property type="entry name" value="GntR ligand-binding domain-like"/>
    <property type="match status" value="1"/>
</dbReference>
<sequence>MSAVEFSAPDTQGTSSFSQEAYNQIRSMIVSLELKPGSLINEAELMNKLGLGRTPIREALRSLASEKLVDVYPRRGMFVTSVDVHNLSAISEVRSVLEIQAAGLAAQRANTQDQIITKALIAEIDAIKGELNMAKLIGLDQRIHRHIYRATHNHFLETSLEQYYGHALRIWFMALNRVEDLSEAIIEHRALLIAIRDNKVEAAEKAMRDHMEGFEASIRKSF</sequence>
<feature type="domain" description="HTH gntR-type" evidence="4">
    <location>
        <begin position="15"/>
        <end position="82"/>
    </location>
</feature>
<dbReference type="Gene3D" id="1.10.10.10">
    <property type="entry name" value="Winged helix-like DNA-binding domain superfamily/Winged helix DNA-binding domain"/>
    <property type="match status" value="1"/>
</dbReference>
<protein>
    <submittedName>
        <fullName evidence="5">Unannotated protein</fullName>
    </submittedName>
</protein>
<gene>
    <name evidence="5" type="ORF">UFOPK2254_01310</name>
</gene>
<dbReference type="PANTHER" id="PTHR43537">
    <property type="entry name" value="TRANSCRIPTIONAL REGULATOR, GNTR FAMILY"/>
    <property type="match status" value="1"/>
</dbReference>
<dbReference type="PANTHER" id="PTHR43537:SF5">
    <property type="entry name" value="UXU OPERON TRANSCRIPTIONAL REGULATOR"/>
    <property type="match status" value="1"/>
</dbReference>